<feature type="non-terminal residue" evidence="1">
    <location>
        <position position="1"/>
    </location>
</feature>
<comment type="caution">
    <text evidence="1">The sequence shown here is derived from an EMBL/GenBank/DDBJ whole genome shotgun (WGS) entry which is preliminary data.</text>
</comment>
<protein>
    <submittedName>
        <fullName evidence="1">Glycosyl transferase</fullName>
    </submittedName>
</protein>
<proteinExistence type="predicted"/>
<name>A0A2J6XEF9_9CHLR</name>
<gene>
    <name evidence="1" type="ORF">C0184_01325</name>
</gene>
<dbReference type="Proteomes" id="UP000243376">
    <property type="component" value="Unassembled WGS sequence"/>
</dbReference>
<accession>A0A2J6XEF9</accession>
<dbReference type="EMBL" id="PNIQ01000096">
    <property type="protein sequence ID" value="PMP86351.1"/>
    <property type="molecule type" value="Genomic_DNA"/>
</dbReference>
<dbReference type="AlphaFoldDB" id="A0A2J6XEF9"/>
<keyword evidence="1" id="KW-0808">Transferase</keyword>
<reference evidence="1 2" key="1">
    <citation type="submission" date="2018-01" db="EMBL/GenBank/DDBJ databases">
        <title>Metagenomic assembled genomes from two thermal pools in the Uzon Caldera, Kamchatka, Russia.</title>
        <authorList>
            <person name="Wilkins L."/>
            <person name="Ettinger C."/>
        </authorList>
    </citation>
    <scope>NUCLEOTIDE SEQUENCE [LARGE SCALE GENOMIC DNA]</scope>
    <source>
        <strain evidence="1">ZAV-02</strain>
    </source>
</reference>
<evidence type="ECO:0000313" key="1">
    <source>
        <dbReference type="EMBL" id="PMP86351.1"/>
    </source>
</evidence>
<dbReference type="GO" id="GO:0016740">
    <property type="term" value="F:transferase activity"/>
    <property type="evidence" value="ECO:0007669"/>
    <property type="project" value="UniProtKB-KW"/>
</dbReference>
<sequence length="60" mass="6854">LVLIIFPRLALLAHRLFGERGSRPIYSAIFNLRYYQGVADELGGRDRFFAMPTIVEATQL</sequence>
<evidence type="ECO:0000313" key="2">
    <source>
        <dbReference type="Proteomes" id="UP000243376"/>
    </source>
</evidence>
<organism evidence="1 2">
    <name type="scientific">Chloroflexus aggregans</name>
    <dbReference type="NCBI Taxonomy" id="152260"/>
    <lineage>
        <taxon>Bacteria</taxon>
        <taxon>Bacillati</taxon>
        <taxon>Chloroflexota</taxon>
        <taxon>Chloroflexia</taxon>
        <taxon>Chloroflexales</taxon>
        <taxon>Chloroflexineae</taxon>
        <taxon>Chloroflexaceae</taxon>
        <taxon>Chloroflexus</taxon>
    </lineage>
</organism>